<proteinExistence type="predicted"/>
<evidence type="ECO:0000313" key="1">
    <source>
        <dbReference type="EMBL" id="GAG53305.1"/>
    </source>
</evidence>
<comment type="caution">
    <text evidence="1">The sequence shown here is derived from an EMBL/GenBank/DDBJ whole genome shotgun (WGS) entry which is preliminary data.</text>
</comment>
<name>X0YBR8_9ZZZZ</name>
<protein>
    <submittedName>
        <fullName evidence="1">Uncharacterized protein</fullName>
    </submittedName>
</protein>
<sequence length="44" mass="4953">GFIAIDLIVSAGFRNISPVKFHWSFPANNFSETIKNNETKTINI</sequence>
<gene>
    <name evidence="1" type="ORF">S01H1_77965</name>
</gene>
<feature type="non-terminal residue" evidence="1">
    <location>
        <position position="1"/>
    </location>
</feature>
<dbReference type="EMBL" id="BARS01052441">
    <property type="protein sequence ID" value="GAG53305.1"/>
    <property type="molecule type" value="Genomic_DNA"/>
</dbReference>
<organism evidence="1">
    <name type="scientific">marine sediment metagenome</name>
    <dbReference type="NCBI Taxonomy" id="412755"/>
    <lineage>
        <taxon>unclassified sequences</taxon>
        <taxon>metagenomes</taxon>
        <taxon>ecological metagenomes</taxon>
    </lineage>
</organism>
<accession>X0YBR8</accession>
<dbReference type="AlphaFoldDB" id="X0YBR8"/>
<reference evidence="1" key="1">
    <citation type="journal article" date="2014" name="Front. Microbiol.">
        <title>High frequency of phylogenetically diverse reductive dehalogenase-homologous genes in deep subseafloor sedimentary metagenomes.</title>
        <authorList>
            <person name="Kawai M."/>
            <person name="Futagami T."/>
            <person name="Toyoda A."/>
            <person name="Takaki Y."/>
            <person name="Nishi S."/>
            <person name="Hori S."/>
            <person name="Arai W."/>
            <person name="Tsubouchi T."/>
            <person name="Morono Y."/>
            <person name="Uchiyama I."/>
            <person name="Ito T."/>
            <person name="Fujiyama A."/>
            <person name="Inagaki F."/>
            <person name="Takami H."/>
        </authorList>
    </citation>
    <scope>NUCLEOTIDE SEQUENCE</scope>
    <source>
        <strain evidence="1">Expedition CK06-06</strain>
    </source>
</reference>